<dbReference type="AlphaFoldDB" id="A0A1L6MUX3"/>
<protein>
    <submittedName>
        <fullName evidence="2">Uncharacterized protein</fullName>
    </submittedName>
</protein>
<evidence type="ECO:0000313" key="3">
    <source>
        <dbReference type="Proteomes" id="UP000185544"/>
    </source>
</evidence>
<keyword evidence="3" id="KW-1185">Reference proteome</keyword>
<evidence type="ECO:0000313" key="2">
    <source>
        <dbReference type="EMBL" id="APR99312.1"/>
    </source>
</evidence>
<evidence type="ECO:0000256" key="1">
    <source>
        <dbReference type="SAM" id="MobiDB-lite"/>
    </source>
</evidence>
<feature type="region of interest" description="Disordered" evidence="1">
    <location>
        <begin position="1"/>
        <end position="25"/>
    </location>
</feature>
<proteinExistence type="predicted"/>
<dbReference type="KEGG" id="pabo:BCY86_00445"/>
<dbReference type="RefSeq" id="WP_075275945.1">
    <property type="nucleotide sequence ID" value="NZ_CP016908.1"/>
</dbReference>
<organism evidence="2 3">
    <name type="scientific">Pajaroellobacter abortibovis</name>
    <dbReference type="NCBI Taxonomy" id="1882918"/>
    <lineage>
        <taxon>Bacteria</taxon>
        <taxon>Pseudomonadati</taxon>
        <taxon>Myxococcota</taxon>
        <taxon>Polyangia</taxon>
        <taxon>Polyangiales</taxon>
        <taxon>Polyangiaceae</taxon>
    </lineage>
</organism>
<accession>A0A1L6MUX3</accession>
<feature type="region of interest" description="Disordered" evidence="1">
    <location>
        <begin position="38"/>
        <end position="90"/>
    </location>
</feature>
<dbReference type="EMBL" id="CP016908">
    <property type="protein sequence ID" value="APR99312.1"/>
    <property type="molecule type" value="Genomic_DNA"/>
</dbReference>
<gene>
    <name evidence="2" type="ORF">BCY86_00445</name>
</gene>
<sequence>MSLHAIIPPKLGEGGASMETPPDLARGDSVKVIAHPAPTQRSWNKAIGDPHPQEAKNKLRSREISKPSFPFPETEDGSLNPIARAKVRSH</sequence>
<dbReference type="Proteomes" id="UP000185544">
    <property type="component" value="Chromosome"/>
</dbReference>
<name>A0A1L6MUX3_9BACT</name>
<feature type="compositionally biased region" description="Basic and acidic residues" evidence="1">
    <location>
        <begin position="51"/>
        <end position="65"/>
    </location>
</feature>
<reference evidence="2 3" key="1">
    <citation type="submission" date="2016-08" db="EMBL/GenBank/DDBJ databases">
        <title>Identification and validation of antigenic proteins from Pajaroellobacter abortibovis using de-novo genome sequence assembly and reverse vaccinology.</title>
        <authorList>
            <person name="Welly B.T."/>
            <person name="Miller M.R."/>
            <person name="Stott J.L."/>
            <person name="Blanchard M.T."/>
            <person name="Islas-Trejo A.D."/>
            <person name="O'Rourke S.M."/>
            <person name="Young A.E."/>
            <person name="Medrano J.F."/>
            <person name="Van Eenennaam A.L."/>
        </authorList>
    </citation>
    <scope>NUCLEOTIDE SEQUENCE [LARGE SCALE GENOMIC DNA]</scope>
    <source>
        <strain evidence="2 3">BTF92-0548A/99-0131</strain>
    </source>
</reference>